<keyword evidence="3" id="KW-1185">Reference proteome</keyword>
<sequence>MQIADAALEVETQIRQQIDLVDQDQIGAMEHVRVFQRFVLALGDREHDHADRFAQIEHGRTDQIADVLDEQNAVIAGFQILHTMADHVRVQVAALAGIDLQHRNAGGAYALRIVLGLLVAFDHADVEPLLEFRDAALQQRGLAGTGARKQVNGQNAVAFEKLPVASGMGVVAAEDVLFDANDALLAEAVDTQSGRTAAVMMMTMVMVVIVGVHMPGIVDVRVMVLIGFAATANGTHAYSTSKSRTLNSSPPVTFRRCPLQPGQGS</sequence>
<dbReference type="EMBL" id="OX458333">
    <property type="protein sequence ID" value="CAI8740595.1"/>
    <property type="molecule type" value="Genomic_DNA"/>
</dbReference>
<evidence type="ECO:0000313" key="2">
    <source>
        <dbReference type="EMBL" id="CAI8740595.1"/>
    </source>
</evidence>
<organism evidence="2 3">
    <name type="scientific">Methylocaldum szegediense</name>
    <dbReference type="NCBI Taxonomy" id="73780"/>
    <lineage>
        <taxon>Bacteria</taxon>
        <taxon>Pseudomonadati</taxon>
        <taxon>Pseudomonadota</taxon>
        <taxon>Gammaproteobacteria</taxon>
        <taxon>Methylococcales</taxon>
        <taxon>Methylococcaceae</taxon>
        <taxon>Methylocaldum</taxon>
    </lineage>
</organism>
<reference evidence="2 3" key="1">
    <citation type="submission" date="2023-03" db="EMBL/GenBank/DDBJ databases">
        <authorList>
            <person name="Pearce D."/>
        </authorList>
    </citation>
    <scope>NUCLEOTIDE SEQUENCE [LARGE SCALE GENOMIC DNA]</scope>
    <source>
        <strain evidence="2">Msz</strain>
    </source>
</reference>
<protein>
    <submittedName>
        <fullName evidence="2">Uncharacterized protein</fullName>
    </submittedName>
</protein>
<proteinExistence type="predicted"/>
<feature type="region of interest" description="Disordered" evidence="1">
    <location>
        <begin position="239"/>
        <end position="265"/>
    </location>
</feature>
<evidence type="ECO:0000313" key="3">
    <source>
        <dbReference type="Proteomes" id="UP001162030"/>
    </source>
</evidence>
<gene>
    <name evidence="2" type="ORF">MSZNOR_0457</name>
</gene>
<evidence type="ECO:0000256" key="1">
    <source>
        <dbReference type="SAM" id="MobiDB-lite"/>
    </source>
</evidence>
<name>A0ABM9HWX3_9GAMM</name>
<feature type="compositionally biased region" description="Polar residues" evidence="1">
    <location>
        <begin position="239"/>
        <end position="251"/>
    </location>
</feature>
<accession>A0ABM9HWX3</accession>
<dbReference type="Proteomes" id="UP001162030">
    <property type="component" value="Chromosome"/>
</dbReference>